<dbReference type="AlphaFoldDB" id="E4ZJN6"/>
<protein>
    <submittedName>
        <fullName evidence="1">Predicted protein</fullName>
    </submittedName>
</protein>
<name>E4ZJN6_LEPMJ</name>
<proteinExistence type="predicted"/>
<gene>
    <name evidence="1" type="ORF">LEMA_uP068290.1</name>
</gene>
<dbReference type="InParanoid" id="E4ZJN6"/>
<evidence type="ECO:0000313" key="1">
    <source>
        <dbReference type="EMBL" id="CBX91321.1"/>
    </source>
</evidence>
<dbReference type="Proteomes" id="UP000002668">
    <property type="component" value="Genome"/>
</dbReference>
<accession>E4ZJN6</accession>
<reference evidence="2" key="1">
    <citation type="journal article" date="2011" name="Nat. Commun.">
        <title>Effector diversification within compartments of the Leptosphaeria maculans genome affected by Repeat-Induced Point mutations.</title>
        <authorList>
            <person name="Rouxel T."/>
            <person name="Grandaubert J."/>
            <person name="Hane J.K."/>
            <person name="Hoede C."/>
            <person name="van de Wouw A.P."/>
            <person name="Couloux A."/>
            <person name="Dominguez V."/>
            <person name="Anthouard V."/>
            <person name="Bally P."/>
            <person name="Bourras S."/>
            <person name="Cozijnsen A.J."/>
            <person name="Ciuffetti L.M."/>
            <person name="Degrave A."/>
            <person name="Dilmaghani A."/>
            <person name="Duret L."/>
            <person name="Fudal I."/>
            <person name="Goodwin S.B."/>
            <person name="Gout L."/>
            <person name="Glaser N."/>
            <person name="Linglin J."/>
            <person name="Kema G.H.J."/>
            <person name="Lapalu N."/>
            <person name="Lawrence C.B."/>
            <person name="May K."/>
            <person name="Meyer M."/>
            <person name="Ollivier B."/>
            <person name="Poulain J."/>
            <person name="Schoch C.L."/>
            <person name="Simon A."/>
            <person name="Spatafora J.W."/>
            <person name="Stachowiak A."/>
            <person name="Turgeon B.G."/>
            <person name="Tyler B.M."/>
            <person name="Vincent D."/>
            <person name="Weissenbach J."/>
            <person name="Amselem J."/>
            <person name="Quesneville H."/>
            <person name="Oliver R.P."/>
            <person name="Wincker P."/>
            <person name="Balesdent M.-H."/>
            <person name="Howlett B.J."/>
        </authorList>
    </citation>
    <scope>NUCLEOTIDE SEQUENCE [LARGE SCALE GENOMIC DNA]</scope>
    <source>
        <strain evidence="2">JN3 / isolate v23.1.3 / race Av1-4-5-6-7-8</strain>
    </source>
</reference>
<dbReference type="HOGENOM" id="CLU_3207754_0_0_1"/>
<organism evidence="2">
    <name type="scientific">Leptosphaeria maculans (strain JN3 / isolate v23.1.3 / race Av1-4-5-6-7-8)</name>
    <name type="common">Blackleg fungus</name>
    <name type="synonym">Phoma lingam</name>
    <dbReference type="NCBI Taxonomy" id="985895"/>
    <lineage>
        <taxon>Eukaryota</taxon>
        <taxon>Fungi</taxon>
        <taxon>Dikarya</taxon>
        <taxon>Ascomycota</taxon>
        <taxon>Pezizomycotina</taxon>
        <taxon>Dothideomycetes</taxon>
        <taxon>Pleosporomycetidae</taxon>
        <taxon>Pleosporales</taxon>
        <taxon>Pleosporineae</taxon>
        <taxon>Leptosphaeriaceae</taxon>
        <taxon>Plenodomus</taxon>
        <taxon>Plenodomus lingam/Leptosphaeria maculans species complex</taxon>
    </lineage>
</organism>
<dbReference type="EMBL" id="FP929072">
    <property type="protein sequence ID" value="CBX91321.1"/>
    <property type="molecule type" value="Genomic_DNA"/>
</dbReference>
<dbReference type="VEuPathDB" id="FungiDB:LEMA_uP068290.1"/>
<keyword evidence="2" id="KW-1185">Reference proteome</keyword>
<evidence type="ECO:0000313" key="2">
    <source>
        <dbReference type="Proteomes" id="UP000002668"/>
    </source>
</evidence>
<sequence length="45" mass="4993">MPPLRLIVLVSDQLAPLRLPLSRSSPVISRPLIWYPSIDPTSPLS</sequence>